<sequence length="92" mass="10253">MNKDQRLFQEGSVLVVLQAASLILMLFGCYFAFFGTPVTFTFDAIIPLLLYTPGGWLLLGGIVLFVFSGSVLWRINGLRRVNIPRPAEDRSS</sequence>
<proteinExistence type="predicted"/>
<keyword evidence="1" id="KW-1133">Transmembrane helix</keyword>
<dbReference type="PROSITE" id="PS51257">
    <property type="entry name" value="PROKAR_LIPOPROTEIN"/>
    <property type="match status" value="1"/>
</dbReference>
<comment type="caution">
    <text evidence="2">The sequence shown here is derived from an EMBL/GenBank/DDBJ whole genome shotgun (WGS) entry which is preliminary data.</text>
</comment>
<keyword evidence="3" id="KW-1185">Reference proteome</keyword>
<organism evidence="2 3">
    <name type="scientific">Desmospora profundinema</name>
    <dbReference type="NCBI Taxonomy" id="1571184"/>
    <lineage>
        <taxon>Bacteria</taxon>
        <taxon>Bacillati</taxon>
        <taxon>Bacillota</taxon>
        <taxon>Bacilli</taxon>
        <taxon>Bacillales</taxon>
        <taxon>Thermoactinomycetaceae</taxon>
        <taxon>Desmospora</taxon>
    </lineage>
</organism>
<evidence type="ECO:0000256" key="1">
    <source>
        <dbReference type="SAM" id="Phobius"/>
    </source>
</evidence>
<feature type="transmembrane region" description="Helical" evidence="1">
    <location>
        <begin position="12"/>
        <end position="34"/>
    </location>
</feature>
<accession>A0ABU1ING2</accession>
<dbReference type="Proteomes" id="UP001185012">
    <property type="component" value="Unassembled WGS sequence"/>
</dbReference>
<keyword evidence="1" id="KW-0812">Transmembrane</keyword>
<gene>
    <name evidence="2" type="ORF">JOE21_002331</name>
</gene>
<evidence type="ECO:0000313" key="2">
    <source>
        <dbReference type="EMBL" id="MDR6226325.1"/>
    </source>
</evidence>
<dbReference type="EMBL" id="JAVDQG010000004">
    <property type="protein sequence ID" value="MDR6226325.1"/>
    <property type="molecule type" value="Genomic_DNA"/>
</dbReference>
<evidence type="ECO:0000313" key="3">
    <source>
        <dbReference type="Proteomes" id="UP001185012"/>
    </source>
</evidence>
<dbReference type="RefSeq" id="WP_309866004.1">
    <property type="nucleotide sequence ID" value="NZ_JAVDQG010000004.1"/>
</dbReference>
<keyword evidence="1" id="KW-0472">Membrane</keyword>
<name>A0ABU1ING2_9BACL</name>
<reference evidence="2 3" key="1">
    <citation type="submission" date="2023-07" db="EMBL/GenBank/DDBJ databases">
        <title>Genomic Encyclopedia of Type Strains, Phase IV (KMG-IV): sequencing the most valuable type-strain genomes for metagenomic binning, comparative biology and taxonomic classification.</title>
        <authorList>
            <person name="Goeker M."/>
        </authorList>
    </citation>
    <scope>NUCLEOTIDE SEQUENCE [LARGE SCALE GENOMIC DNA]</scope>
    <source>
        <strain evidence="2 3">DSM 45903</strain>
    </source>
</reference>
<protein>
    <submittedName>
        <fullName evidence="2">Membrane protein</fullName>
    </submittedName>
</protein>
<feature type="transmembrane region" description="Helical" evidence="1">
    <location>
        <begin position="54"/>
        <end position="75"/>
    </location>
</feature>